<sequence>MVTQVDPMGERFKFEVVVTTKTRGPGSSVVLGRRRSQKEAGFRRLSDDARRADLGQAPKGSVAILSKLSYQLKEKIIPRSPVFCSRSFSRCLARKRGQTGALRPVRKQRR</sequence>
<dbReference type="AlphaFoldDB" id="A0AAV7EZC1"/>
<dbReference type="Proteomes" id="UP000825729">
    <property type="component" value="Unassembled WGS sequence"/>
</dbReference>
<evidence type="ECO:0000313" key="2">
    <source>
        <dbReference type="Proteomes" id="UP000825729"/>
    </source>
</evidence>
<dbReference type="EMBL" id="JAINDJ010000003">
    <property type="protein sequence ID" value="KAG9454123.1"/>
    <property type="molecule type" value="Genomic_DNA"/>
</dbReference>
<keyword evidence="2" id="KW-1185">Reference proteome</keyword>
<gene>
    <name evidence="1" type="ORF">H6P81_007027</name>
</gene>
<proteinExistence type="predicted"/>
<organism evidence="1 2">
    <name type="scientific">Aristolochia fimbriata</name>
    <name type="common">White veined hardy Dutchman's pipe vine</name>
    <dbReference type="NCBI Taxonomy" id="158543"/>
    <lineage>
        <taxon>Eukaryota</taxon>
        <taxon>Viridiplantae</taxon>
        <taxon>Streptophyta</taxon>
        <taxon>Embryophyta</taxon>
        <taxon>Tracheophyta</taxon>
        <taxon>Spermatophyta</taxon>
        <taxon>Magnoliopsida</taxon>
        <taxon>Magnoliidae</taxon>
        <taxon>Piperales</taxon>
        <taxon>Aristolochiaceae</taxon>
        <taxon>Aristolochia</taxon>
    </lineage>
</organism>
<name>A0AAV7EZC1_ARIFI</name>
<reference evidence="1 2" key="1">
    <citation type="submission" date="2021-07" db="EMBL/GenBank/DDBJ databases">
        <title>The Aristolochia fimbriata genome: insights into angiosperm evolution, floral development and chemical biosynthesis.</title>
        <authorList>
            <person name="Jiao Y."/>
        </authorList>
    </citation>
    <scope>NUCLEOTIDE SEQUENCE [LARGE SCALE GENOMIC DNA]</scope>
    <source>
        <strain evidence="1">IBCAS-2021</strain>
        <tissue evidence="1">Leaf</tissue>
    </source>
</reference>
<accession>A0AAV7EZC1</accession>
<protein>
    <submittedName>
        <fullName evidence="1">Uncharacterized protein</fullName>
    </submittedName>
</protein>
<comment type="caution">
    <text evidence="1">The sequence shown here is derived from an EMBL/GenBank/DDBJ whole genome shotgun (WGS) entry which is preliminary data.</text>
</comment>
<evidence type="ECO:0000313" key="1">
    <source>
        <dbReference type="EMBL" id="KAG9454123.1"/>
    </source>
</evidence>